<proteinExistence type="predicted"/>
<accession>A0A1R3HML2</accession>
<dbReference type="EMBL" id="AWWV01011567">
    <property type="protein sequence ID" value="OMO71626.1"/>
    <property type="molecule type" value="Genomic_DNA"/>
</dbReference>
<comment type="caution">
    <text evidence="1">The sequence shown here is derived from an EMBL/GenBank/DDBJ whole genome shotgun (WGS) entry which is preliminary data.</text>
</comment>
<dbReference type="Proteomes" id="UP000188268">
    <property type="component" value="Unassembled WGS sequence"/>
</dbReference>
<protein>
    <submittedName>
        <fullName evidence="1">Uncharacterized protein</fullName>
    </submittedName>
</protein>
<organism evidence="1 2">
    <name type="scientific">Corchorus capsularis</name>
    <name type="common">Jute</name>
    <dbReference type="NCBI Taxonomy" id="210143"/>
    <lineage>
        <taxon>Eukaryota</taxon>
        <taxon>Viridiplantae</taxon>
        <taxon>Streptophyta</taxon>
        <taxon>Embryophyta</taxon>
        <taxon>Tracheophyta</taxon>
        <taxon>Spermatophyta</taxon>
        <taxon>Magnoliopsida</taxon>
        <taxon>eudicotyledons</taxon>
        <taxon>Gunneridae</taxon>
        <taxon>Pentapetalae</taxon>
        <taxon>rosids</taxon>
        <taxon>malvids</taxon>
        <taxon>Malvales</taxon>
        <taxon>Malvaceae</taxon>
        <taxon>Grewioideae</taxon>
        <taxon>Apeibeae</taxon>
        <taxon>Corchorus</taxon>
    </lineage>
</organism>
<reference evidence="1 2" key="1">
    <citation type="submission" date="2013-09" db="EMBL/GenBank/DDBJ databases">
        <title>Corchorus capsularis genome sequencing.</title>
        <authorList>
            <person name="Alam M."/>
            <person name="Haque M.S."/>
            <person name="Islam M.S."/>
            <person name="Emdad E.M."/>
            <person name="Islam M.M."/>
            <person name="Ahmed B."/>
            <person name="Halim A."/>
            <person name="Hossen Q.M.M."/>
            <person name="Hossain M.Z."/>
            <person name="Ahmed R."/>
            <person name="Khan M.M."/>
            <person name="Islam R."/>
            <person name="Rashid M.M."/>
            <person name="Khan S.A."/>
            <person name="Rahman M.S."/>
            <person name="Alam M."/>
        </authorList>
    </citation>
    <scope>NUCLEOTIDE SEQUENCE [LARGE SCALE GENOMIC DNA]</scope>
    <source>
        <strain evidence="2">cv. CVL-1</strain>
        <tissue evidence="1">Whole seedling</tissue>
    </source>
</reference>
<gene>
    <name evidence="1" type="ORF">CCACVL1_18120</name>
</gene>
<sequence length="47" mass="5405">MEIETLRAICREETALAVAWLAAKVMRRFAEEECENGKPKPCPKKEK</sequence>
<evidence type="ECO:0000313" key="1">
    <source>
        <dbReference type="EMBL" id="OMO71626.1"/>
    </source>
</evidence>
<keyword evidence="2" id="KW-1185">Reference proteome</keyword>
<dbReference type="AlphaFoldDB" id="A0A1R3HML2"/>
<evidence type="ECO:0000313" key="2">
    <source>
        <dbReference type="Proteomes" id="UP000188268"/>
    </source>
</evidence>
<name>A0A1R3HML2_COCAP</name>
<dbReference type="Gramene" id="OMO71626">
    <property type="protein sequence ID" value="OMO71626"/>
    <property type="gene ID" value="CCACVL1_18120"/>
</dbReference>